<accession>A0ACB9K7T2</accession>
<evidence type="ECO:0000313" key="1">
    <source>
        <dbReference type="EMBL" id="KAI3828318.1"/>
    </source>
</evidence>
<dbReference type="EMBL" id="CM042018">
    <property type="protein sequence ID" value="KAI3828318.1"/>
    <property type="molecule type" value="Genomic_DNA"/>
</dbReference>
<reference evidence="2" key="1">
    <citation type="journal article" date="2022" name="Mol. Ecol. Resour.">
        <title>The genomes of chicory, endive, great burdock and yacon provide insights into Asteraceae palaeo-polyploidization history and plant inulin production.</title>
        <authorList>
            <person name="Fan W."/>
            <person name="Wang S."/>
            <person name="Wang H."/>
            <person name="Wang A."/>
            <person name="Jiang F."/>
            <person name="Liu H."/>
            <person name="Zhao H."/>
            <person name="Xu D."/>
            <person name="Zhang Y."/>
        </authorList>
    </citation>
    <scope>NUCLEOTIDE SEQUENCE [LARGE SCALE GENOMIC DNA]</scope>
    <source>
        <strain evidence="2">cv. Yunnan</strain>
    </source>
</reference>
<gene>
    <name evidence="1" type="ORF">L1987_02418</name>
</gene>
<evidence type="ECO:0000313" key="2">
    <source>
        <dbReference type="Proteomes" id="UP001056120"/>
    </source>
</evidence>
<organism evidence="1 2">
    <name type="scientific">Smallanthus sonchifolius</name>
    <dbReference type="NCBI Taxonomy" id="185202"/>
    <lineage>
        <taxon>Eukaryota</taxon>
        <taxon>Viridiplantae</taxon>
        <taxon>Streptophyta</taxon>
        <taxon>Embryophyta</taxon>
        <taxon>Tracheophyta</taxon>
        <taxon>Spermatophyta</taxon>
        <taxon>Magnoliopsida</taxon>
        <taxon>eudicotyledons</taxon>
        <taxon>Gunneridae</taxon>
        <taxon>Pentapetalae</taxon>
        <taxon>asterids</taxon>
        <taxon>campanulids</taxon>
        <taxon>Asterales</taxon>
        <taxon>Asteraceae</taxon>
        <taxon>Asteroideae</taxon>
        <taxon>Heliantheae alliance</taxon>
        <taxon>Millerieae</taxon>
        <taxon>Smallanthus</taxon>
    </lineage>
</organism>
<protein>
    <submittedName>
        <fullName evidence="1">Uncharacterized protein</fullName>
    </submittedName>
</protein>
<comment type="caution">
    <text evidence="1">The sequence shown here is derived from an EMBL/GenBank/DDBJ whole genome shotgun (WGS) entry which is preliminary data.</text>
</comment>
<dbReference type="Proteomes" id="UP001056120">
    <property type="component" value="Linkage Group LG01"/>
</dbReference>
<reference evidence="1 2" key="2">
    <citation type="journal article" date="2022" name="Mol. Ecol. Resour.">
        <title>The genomes of chicory, endive, great burdock and yacon provide insights into Asteraceae paleo-polyploidization history and plant inulin production.</title>
        <authorList>
            <person name="Fan W."/>
            <person name="Wang S."/>
            <person name="Wang H."/>
            <person name="Wang A."/>
            <person name="Jiang F."/>
            <person name="Liu H."/>
            <person name="Zhao H."/>
            <person name="Xu D."/>
            <person name="Zhang Y."/>
        </authorList>
    </citation>
    <scope>NUCLEOTIDE SEQUENCE [LARGE SCALE GENOMIC DNA]</scope>
    <source>
        <strain evidence="2">cv. Yunnan</strain>
        <tissue evidence="1">Leaves</tissue>
    </source>
</reference>
<name>A0ACB9K7T2_9ASTR</name>
<proteinExistence type="predicted"/>
<keyword evidence="2" id="KW-1185">Reference proteome</keyword>
<sequence length="155" mass="16621">MPQSANFAFSSYHSRNPNFENFNFAFTAGVGGNRFTINSGGLGYNKWNNGGRHFSEGSNKWNHLTGGRFTRTRGRGFNQGWMIGSSRLGVSYSGHGYDPGVPNSVGQSTFGPSYLGNMDLLIPGSTNGSCNNLGYTVESRRFTGLDLSIGATSGP</sequence>